<accession>A0ABT7VSB9</accession>
<gene>
    <name evidence="3" type="ORF">QUF54_03650</name>
</gene>
<feature type="chain" id="PRO_5046194193" description="Collagen triple helix repeat-containing protein" evidence="2">
    <location>
        <begin position="24"/>
        <end position="361"/>
    </location>
</feature>
<evidence type="ECO:0000313" key="3">
    <source>
        <dbReference type="EMBL" id="MDM8562428.1"/>
    </source>
</evidence>
<evidence type="ECO:0000313" key="4">
    <source>
        <dbReference type="Proteomes" id="UP001171945"/>
    </source>
</evidence>
<dbReference type="PANTHER" id="PTHR24023:SF1082">
    <property type="entry name" value="COLLAGEN TRIPLE HELIX REPEAT"/>
    <property type="match status" value="1"/>
</dbReference>
<dbReference type="EMBL" id="JAUCGM010000150">
    <property type="protein sequence ID" value="MDM8562428.1"/>
    <property type="molecule type" value="Genomic_DNA"/>
</dbReference>
<dbReference type="InterPro" id="IPR008160">
    <property type="entry name" value="Collagen"/>
</dbReference>
<comment type="caution">
    <text evidence="3">The sequence shown here is derived from an EMBL/GenBank/DDBJ whole genome shotgun (WGS) entry which is preliminary data.</text>
</comment>
<organism evidence="3 4">
    <name type="scientific">Candidatus Marithioploca araucensis</name>
    <dbReference type="NCBI Taxonomy" id="70273"/>
    <lineage>
        <taxon>Bacteria</taxon>
        <taxon>Pseudomonadati</taxon>
        <taxon>Pseudomonadota</taxon>
        <taxon>Gammaproteobacteria</taxon>
        <taxon>Thiotrichales</taxon>
        <taxon>Thiotrichaceae</taxon>
        <taxon>Candidatus Marithioploca</taxon>
    </lineage>
</organism>
<dbReference type="InterPro" id="IPR050149">
    <property type="entry name" value="Collagen_superfamily"/>
</dbReference>
<name>A0ABT7VSB9_9GAMM</name>
<protein>
    <recommendedName>
        <fullName evidence="5">Collagen triple helix repeat-containing protein</fullName>
    </recommendedName>
</protein>
<feature type="region of interest" description="Disordered" evidence="1">
    <location>
        <begin position="145"/>
        <end position="292"/>
    </location>
</feature>
<evidence type="ECO:0008006" key="5">
    <source>
        <dbReference type="Google" id="ProtNLM"/>
    </source>
</evidence>
<proteinExistence type="predicted"/>
<evidence type="ECO:0000256" key="2">
    <source>
        <dbReference type="SAM" id="SignalP"/>
    </source>
</evidence>
<feature type="compositionally biased region" description="Polar residues" evidence="1">
    <location>
        <begin position="238"/>
        <end position="250"/>
    </location>
</feature>
<evidence type="ECO:0000256" key="1">
    <source>
        <dbReference type="SAM" id="MobiDB-lite"/>
    </source>
</evidence>
<keyword evidence="4" id="KW-1185">Reference proteome</keyword>
<keyword evidence="2" id="KW-0732">Signal</keyword>
<feature type="signal peptide" evidence="2">
    <location>
        <begin position="1"/>
        <end position="23"/>
    </location>
</feature>
<sequence length="361" mass="37394">MKHYVLKALFVLLLGIMPYLSYADVPGTITFQAHLSDASGNQVEGATDITFFIPGTDWTEQHYGVLVNKGVFSVLLGNQMSLANVDFSQVLQLHIEVNGISQTIPISSVPYAFHANTVEHDTLNSLSCTSGQVAEWNGSSWACADKAGGVEGSQGPKGEKGDQGEKGDTGSKGEKGDQGEKGDTGAKGEKGDKGEPGSQGVAGSTGSQGPKGEKGDTGPQGVAGSTGQQGLKGEKGNTGPQGVAGSTGSQGPKGEKGDQGPQGVAGSTGSQGPKGEKGNKGEQGSQGEKGSPGDFSHCRICIYYADINGRSDLRRMMCTRMIDGHHSGRMNLLGTVGDDDLLEIKFRCDGGDSGVWNDWDH</sequence>
<dbReference type="PANTHER" id="PTHR24023">
    <property type="entry name" value="COLLAGEN ALPHA"/>
    <property type="match status" value="1"/>
</dbReference>
<feature type="compositionally biased region" description="Basic and acidic residues" evidence="1">
    <location>
        <begin position="157"/>
        <end position="195"/>
    </location>
</feature>
<dbReference type="Pfam" id="PF01391">
    <property type="entry name" value="Collagen"/>
    <property type="match status" value="2"/>
</dbReference>
<reference evidence="3" key="1">
    <citation type="submission" date="2023-06" db="EMBL/GenBank/DDBJ databases">
        <title>Uncultivated large filamentous bacteria from sulfidic sediments reveal new species and different genomic features in energy metabolism and defense.</title>
        <authorList>
            <person name="Fonseca A."/>
        </authorList>
    </citation>
    <scope>NUCLEOTIDE SEQUENCE</scope>
    <source>
        <strain evidence="3">HSG4</strain>
    </source>
</reference>
<dbReference type="Proteomes" id="UP001171945">
    <property type="component" value="Unassembled WGS sequence"/>
</dbReference>